<accession>A0AA88ST37</accession>
<name>A0AA88ST37_CHASR</name>
<comment type="caution">
    <text evidence="1">The sequence shown here is derived from an EMBL/GenBank/DDBJ whole genome shotgun (WGS) entry which is preliminary data.</text>
</comment>
<protein>
    <submittedName>
        <fullName evidence="1">Uncharacterized protein</fullName>
    </submittedName>
</protein>
<dbReference type="Proteomes" id="UP001187415">
    <property type="component" value="Unassembled WGS sequence"/>
</dbReference>
<dbReference type="AlphaFoldDB" id="A0AA88ST37"/>
<evidence type="ECO:0000313" key="2">
    <source>
        <dbReference type="Proteomes" id="UP001187415"/>
    </source>
</evidence>
<organism evidence="1 2">
    <name type="scientific">Channa striata</name>
    <name type="common">Snakehead murrel</name>
    <name type="synonym">Ophicephalus striatus</name>
    <dbReference type="NCBI Taxonomy" id="64152"/>
    <lineage>
        <taxon>Eukaryota</taxon>
        <taxon>Metazoa</taxon>
        <taxon>Chordata</taxon>
        <taxon>Craniata</taxon>
        <taxon>Vertebrata</taxon>
        <taxon>Euteleostomi</taxon>
        <taxon>Actinopterygii</taxon>
        <taxon>Neopterygii</taxon>
        <taxon>Teleostei</taxon>
        <taxon>Neoteleostei</taxon>
        <taxon>Acanthomorphata</taxon>
        <taxon>Anabantaria</taxon>
        <taxon>Anabantiformes</taxon>
        <taxon>Channoidei</taxon>
        <taxon>Channidae</taxon>
        <taxon>Channa</taxon>
    </lineage>
</organism>
<proteinExistence type="predicted"/>
<dbReference type="EMBL" id="JAUPFM010000009">
    <property type="protein sequence ID" value="KAK2842335.1"/>
    <property type="molecule type" value="Genomic_DNA"/>
</dbReference>
<evidence type="ECO:0000313" key="1">
    <source>
        <dbReference type="EMBL" id="KAK2842335.1"/>
    </source>
</evidence>
<keyword evidence="2" id="KW-1185">Reference proteome</keyword>
<gene>
    <name evidence="1" type="ORF">Q5P01_012535</name>
</gene>
<sequence length="121" mass="13036">MTGRFCWSSALTEEAGRAHVPGAGEPLVASAIVLLPSSQRQHINEAAVLFVQNAPAMLDHSEKLSALGYTVIAGQQSNAPLTPLLLWLGLQAQQKRSSDDLIMIPVHSVTKVRFPVKVELI</sequence>
<reference evidence="1" key="1">
    <citation type="submission" date="2023-07" db="EMBL/GenBank/DDBJ databases">
        <title>Chromosome-level Genome Assembly of Striped Snakehead (Channa striata).</title>
        <authorList>
            <person name="Liu H."/>
        </authorList>
    </citation>
    <scope>NUCLEOTIDE SEQUENCE</scope>
    <source>
        <strain evidence="1">Gz</strain>
        <tissue evidence="1">Muscle</tissue>
    </source>
</reference>